<dbReference type="EMBL" id="JAIWYP010000014">
    <property type="protein sequence ID" value="KAH3709115.1"/>
    <property type="molecule type" value="Genomic_DNA"/>
</dbReference>
<feature type="compositionally biased region" description="Polar residues" evidence="1">
    <location>
        <begin position="7"/>
        <end position="23"/>
    </location>
</feature>
<organism evidence="2 3">
    <name type="scientific">Dreissena polymorpha</name>
    <name type="common">Zebra mussel</name>
    <name type="synonym">Mytilus polymorpha</name>
    <dbReference type="NCBI Taxonomy" id="45954"/>
    <lineage>
        <taxon>Eukaryota</taxon>
        <taxon>Metazoa</taxon>
        <taxon>Spiralia</taxon>
        <taxon>Lophotrochozoa</taxon>
        <taxon>Mollusca</taxon>
        <taxon>Bivalvia</taxon>
        <taxon>Autobranchia</taxon>
        <taxon>Heteroconchia</taxon>
        <taxon>Euheterodonta</taxon>
        <taxon>Imparidentia</taxon>
        <taxon>Neoheterodontei</taxon>
        <taxon>Myida</taxon>
        <taxon>Dreissenoidea</taxon>
        <taxon>Dreissenidae</taxon>
        <taxon>Dreissena</taxon>
    </lineage>
</organism>
<evidence type="ECO:0000313" key="3">
    <source>
        <dbReference type="Proteomes" id="UP000828390"/>
    </source>
</evidence>
<keyword evidence="3" id="KW-1185">Reference proteome</keyword>
<name>A0A9D4BTQ2_DREPO</name>
<evidence type="ECO:0000256" key="1">
    <source>
        <dbReference type="SAM" id="MobiDB-lite"/>
    </source>
</evidence>
<comment type="caution">
    <text evidence="2">The sequence shown here is derived from an EMBL/GenBank/DDBJ whole genome shotgun (WGS) entry which is preliminary data.</text>
</comment>
<dbReference type="Proteomes" id="UP000828390">
    <property type="component" value="Unassembled WGS sequence"/>
</dbReference>
<reference evidence="2" key="1">
    <citation type="journal article" date="2019" name="bioRxiv">
        <title>The Genome of the Zebra Mussel, Dreissena polymorpha: A Resource for Invasive Species Research.</title>
        <authorList>
            <person name="McCartney M.A."/>
            <person name="Auch B."/>
            <person name="Kono T."/>
            <person name="Mallez S."/>
            <person name="Zhang Y."/>
            <person name="Obille A."/>
            <person name="Becker A."/>
            <person name="Abrahante J.E."/>
            <person name="Garbe J."/>
            <person name="Badalamenti J.P."/>
            <person name="Herman A."/>
            <person name="Mangelson H."/>
            <person name="Liachko I."/>
            <person name="Sullivan S."/>
            <person name="Sone E.D."/>
            <person name="Koren S."/>
            <person name="Silverstein K.A.T."/>
            <person name="Beckman K.B."/>
            <person name="Gohl D.M."/>
        </authorList>
    </citation>
    <scope>NUCLEOTIDE SEQUENCE</scope>
    <source>
        <strain evidence="2">Duluth1</strain>
        <tissue evidence="2">Whole animal</tissue>
    </source>
</reference>
<accession>A0A9D4BTQ2</accession>
<reference evidence="2" key="2">
    <citation type="submission" date="2020-11" db="EMBL/GenBank/DDBJ databases">
        <authorList>
            <person name="McCartney M.A."/>
            <person name="Auch B."/>
            <person name="Kono T."/>
            <person name="Mallez S."/>
            <person name="Becker A."/>
            <person name="Gohl D.M."/>
            <person name="Silverstein K.A.T."/>
            <person name="Koren S."/>
            <person name="Bechman K.B."/>
            <person name="Herman A."/>
            <person name="Abrahante J.E."/>
            <person name="Garbe J."/>
        </authorList>
    </citation>
    <scope>NUCLEOTIDE SEQUENCE</scope>
    <source>
        <strain evidence="2">Duluth1</strain>
        <tissue evidence="2">Whole animal</tissue>
    </source>
</reference>
<sequence>MPKNNKNKGTNQHTTKSTANMDVRQTLNKTINTTEILGQTREILYGNPSLFTSQNLICDIENSHGAPSTRQCQEQGHTMHSNMCPPAVYPMLGQPQQNQHNGTFHNGAQSTSIHNPSFGCVQTTDSNSFPPWAVNLCNQMTRIQSTLDMHTNRWK</sequence>
<gene>
    <name evidence="2" type="ORF">DPMN_068576</name>
</gene>
<proteinExistence type="predicted"/>
<dbReference type="AlphaFoldDB" id="A0A9D4BTQ2"/>
<protein>
    <submittedName>
        <fullName evidence="2">Uncharacterized protein</fullName>
    </submittedName>
</protein>
<evidence type="ECO:0000313" key="2">
    <source>
        <dbReference type="EMBL" id="KAH3709115.1"/>
    </source>
</evidence>
<feature type="region of interest" description="Disordered" evidence="1">
    <location>
        <begin position="1"/>
        <end position="23"/>
    </location>
</feature>